<feature type="domain" description="Zn(2)-C6 fungal-type" evidence="2">
    <location>
        <begin position="21"/>
        <end position="55"/>
    </location>
</feature>
<name>A0AAW0BTM6_9AGAR</name>
<keyword evidence="4" id="KW-1185">Reference proteome</keyword>
<dbReference type="CDD" id="cd00067">
    <property type="entry name" value="GAL4"/>
    <property type="match status" value="1"/>
</dbReference>
<dbReference type="Pfam" id="PF00172">
    <property type="entry name" value="Zn_clus"/>
    <property type="match status" value="1"/>
</dbReference>
<dbReference type="PROSITE" id="PS50048">
    <property type="entry name" value="ZN2_CY6_FUNGAL_2"/>
    <property type="match status" value="1"/>
</dbReference>
<feature type="compositionally biased region" description="Low complexity" evidence="1">
    <location>
        <begin position="88"/>
        <end position="102"/>
    </location>
</feature>
<dbReference type="GO" id="GO:0008270">
    <property type="term" value="F:zinc ion binding"/>
    <property type="evidence" value="ECO:0007669"/>
    <property type="project" value="InterPro"/>
</dbReference>
<comment type="caution">
    <text evidence="3">The sequence shown here is derived from an EMBL/GenBank/DDBJ whole genome shotgun (WGS) entry which is preliminary data.</text>
</comment>
<organism evidence="3 4">
    <name type="scientific">Favolaschia claudopus</name>
    <dbReference type="NCBI Taxonomy" id="2862362"/>
    <lineage>
        <taxon>Eukaryota</taxon>
        <taxon>Fungi</taxon>
        <taxon>Dikarya</taxon>
        <taxon>Basidiomycota</taxon>
        <taxon>Agaricomycotina</taxon>
        <taxon>Agaricomycetes</taxon>
        <taxon>Agaricomycetidae</taxon>
        <taxon>Agaricales</taxon>
        <taxon>Marasmiineae</taxon>
        <taxon>Mycenaceae</taxon>
        <taxon>Favolaschia</taxon>
    </lineage>
</organism>
<dbReference type="SUPFAM" id="SSF57701">
    <property type="entry name" value="Zn2/Cys6 DNA-binding domain"/>
    <property type="match status" value="1"/>
</dbReference>
<dbReference type="InterPro" id="IPR036864">
    <property type="entry name" value="Zn2-C6_fun-type_DNA-bd_sf"/>
</dbReference>
<dbReference type="GO" id="GO:0000981">
    <property type="term" value="F:DNA-binding transcription factor activity, RNA polymerase II-specific"/>
    <property type="evidence" value="ECO:0007669"/>
    <property type="project" value="InterPro"/>
</dbReference>
<dbReference type="InterPro" id="IPR001138">
    <property type="entry name" value="Zn2Cys6_DnaBD"/>
</dbReference>
<protein>
    <recommendedName>
        <fullName evidence="2">Zn(2)-C6 fungal-type domain-containing protein</fullName>
    </recommendedName>
</protein>
<feature type="region of interest" description="Disordered" evidence="1">
    <location>
        <begin position="63"/>
        <end position="111"/>
    </location>
</feature>
<dbReference type="EMBL" id="JAWWNJ010000026">
    <property type="protein sequence ID" value="KAK7030113.1"/>
    <property type="molecule type" value="Genomic_DNA"/>
</dbReference>
<dbReference type="Proteomes" id="UP001362999">
    <property type="component" value="Unassembled WGS sequence"/>
</dbReference>
<dbReference type="PROSITE" id="PS00463">
    <property type="entry name" value="ZN2_CY6_FUNGAL_1"/>
    <property type="match status" value="1"/>
</dbReference>
<accession>A0AAW0BTM6</accession>
<reference evidence="3 4" key="1">
    <citation type="journal article" date="2024" name="J Genomics">
        <title>Draft genome sequencing and assembly of Favolaschia claudopus CIRM-BRFM 2984 isolated from oak limbs.</title>
        <authorList>
            <person name="Navarro D."/>
            <person name="Drula E."/>
            <person name="Chaduli D."/>
            <person name="Cazenave R."/>
            <person name="Ahrendt S."/>
            <person name="Wang J."/>
            <person name="Lipzen A."/>
            <person name="Daum C."/>
            <person name="Barry K."/>
            <person name="Grigoriev I.V."/>
            <person name="Favel A."/>
            <person name="Rosso M.N."/>
            <person name="Martin F."/>
        </authorList>
    </citation>
    <scope>NUCLEOTIDE SEQUENCE [LARGE SCALE GENOMIC DNA]</scope>
    <source>
        <strain evidence="3 4">CIRM-BRFM 2984</strain>
    </source>
</reference>
<evidence type="ECO:0000313" key="3">
    <source>
        <dbReference type="EMBL" id="KAK7030113.1"/>
    </source>
</evidence>
<dbReference type="Gene3D" id="4.10.240.10">
    <property type="entry name" value="Zn(2)-C6 fungal-type DNA-binding domain"/>
    <property type="match status" value="1"/>
</dbReference>
<sequence length="254" mass="28027">MSATTTSPGHFVPWVRRTELACYHCRRRRVKCRIPQERPRDPCERCLNRNLCCQYISVADQEGMPAPSQATPSPTKPHPTVLPPLNRASASAPAAPTGSGTTRKPKHDCDAFDAKEKGTSATTRACGQPSLWATRIRKESGSISRIESATSTTAWPWPSEYPPHNLHKSVVPSPSEQRSYVPSTHLDYHSVFALDHGTAPTSVFNVGPQSECFADFLPPENTYGDPWMHTDVWETLGIGAPPQAPRMATNDYHI</sequence>
<proteinExistence type="predicted"/>
<gene>
    <name evidence="3" type="ORF">R3P38DRAFT_3353891</name>
</gene>
<evidence type="ECO:0000259" key="2">
    <source>
        <dbReference type="PROSITE" id="PS50048"/>
    </source>
</evidence>
<dbReference type="AlphaFoldDB" id="A0AAW0BTM6"/>
<evidence type="ECO:0000313" key="4">
    <source>
        <dbReference type="Proteomes" id="UP001362999"/>
    </source>
</evidence>
<evidence type="ECO:0000256" key="1">
    <source>
        <dbReference type="SAM" id="MobiDB-lite"/>
    </source>
</evidence>